<dbReference type="PANTHER" id="PTHR13528">
    <property type="entry name" value="39S RIBOSOMAL PROTEIN L28, MITOCHONDRIAL"/>
    <property type="match status" value="1"/>
</dbReference>
<dbReference type="InterPro" id="IPR037147">
    <property type="entry name" value="Ribosomal_bL28_sf"/>
</dbReference>
<evidence type="ECO:0000313" key="7">
    <source>
        <dbReference type="Proteomes" id="UP000626026"/>
    </source>
</evidence>
<evidence type="ECO:0000256" key="1">
    <source>
        <dbReference type="ARBA" id="ARBA00008760"/>
    </source>
</evidence>
<dbReference type="PANTHER" id="PTHR13528:SF2">
    <property type="entry name" value="LARGE RIBOSOMAL SUBUNIT PROTEIN BL28M"/>
    <property type="match status" value="1"/>
</dbReference>
<keyword evidence="7" id="KW-1185">Reference proteome</keyword>
<protein>
    <recommendedName>
        <fullName evidence="4 5">Large ribosomal subunit protein bL28</fullName>
    </recommendedName>
</protein>
<dbReference type="Pfam" id="PF00830">
    <property type="entry name" value="Ribosomal_L28"/>
    <property type="match status" value="1"/>
</dbReference>
<dbReference type="HAMAP" id="MF_00373">
    <property type="entry name" value="Ribosomal_bL28"/>
    <property type="match status" value="1"/>
</dbReference>
<dbReference type="EMBL" id="JACTVA010000032">
    <property type="protein sequence ID" value="MBC9208432.1"/>
    <property type="molecule type" value="Genomic_DNA"/>
</dbReference>
<dbReference type="Gene3D" id="2.30.170.40">
    <property type="entry name" value="Ribosomal protein L28/L24"/>
    <property type="match status" value="1"/>
</dbReference>
<evidence type="ECO:0000313" key="6">
    <source>
        <dbReference type="EMBL" id="MBC9208432.1"/>
    </source>
</evidence>
<dbReference type="NCBIfam" id="TIGR00009">
    <property type="entry name" value="L28"/>
    <property type="match status" value="1"/>
</dbReference>
<keyword evidence="3 5" id="KW-0687">Ribonucleoprotein</keyword>
<dbReference type="InterPro" id="IPR001383">
    <property type="entry name" value="Ribosomal_bL28_bact-type"/>
</dbReference>
<accession>A0ABR7RQU8</accession>
<dbReference type="Proteomes" id="UP000626026">
    <property type="component" value="Unassembled WGS sequence"/>
</dbReference>
<gene>
    <name evidence="5 6" type="primary">rpmB</name>
    <name evidence="6" type="ORF">IBL26_16415</name>
</gene>
<dbReference type="InterPro" id="IPR034704">
    <property type="entry name" value="Ribosomal_bL28/bL31-like_sf"/>
</dbReference>
<keyword evidence="2 5" id="KW-0689">Ribosomal protein</keyword>
<dbReference type="SUPFAM" id="SSF143800">
    <property type="entry name" value="L28p-like"/>
    <property type="match status" value="1"/>
</dbReference>
<dbReference type="InterPro" id="IPR026569">
    <property type="entry name" value="Ribosomal_bL28"/>
</dbReference>
<comment type="caution">
    <text evidence="6">The sequence shown here is derived from an EMBL/GenBank/DDBJ whole genome shotgun (WGS) entry which is preliminary data.</text>
</comment>
<name>A0ABR7RQU8_9PROT</name>
<comment type="similarity">
    <text evidence="1 5">Belongs to the bacterial ribosomal protein bL28 family.</text>
</comment>
<sequence length="103" mass="11185">MARRCAITGKGVQAGNNVSHANNKTRRRFLPNLQETSFFSDVLGTSIQIRLSTNGIRTIEHNGGLDSFLITTPNRNLPVEAQVLKRRIQRAQAKKAASAAAAA</sequence>
<evidence type="ECO:0000256" key="3">
    <source>
        <dbReference type="ARBA" id="ARBA00023274"/>
    </source>
</evidence>
<evidence type="ECO:0000256" key="4">
    <source>
        <dbReference type="ARBA" id="ARBA00035174"/>
    </source>
</evidence>
<evidence type="ECO:0000256" key="5">
    <source>
        <dbReference type="HAMAP-Rule" id="MF_00373"/>
    </source>
</evidence>
<dbReference type="GO" id="GO:0005840">
    <property type="term" value="C:ribosome"/>
    <property type="evidence" value="ECO:0007669"/>
    <property type="project" value="UniProtKB-KW"/>
</dbReference>
<dbReference type="RefSeq" id="WP_187785589.1">
    <property type="nucleotide sequence ID" value="NZ_JACTVA010000032.1"/>
</dbReference>
<organism evidence="6 7">
    <name type="scientific">Teichococcus aerophilus</name>
    <dbReference type="NCBI Taxonomy" id="1224513"/>
    <lineage>
        <taxon>Bacteria</taxon>
        <taxon>Pseudomonadati</taxon>
        <taxon>Pseudomonadota</taxon>
        <taxon>Alphaproteobacteria</taxon>
        <taxon>Acetobacterales</taxon>
        <taxon>Roseomonadaceae</taxon>
        <taxon>Roseomonas</taxon>
    </lineage>
</organism>
<proteinExistence type="inferred from homology"/>
<evidence type="ECO:0000256" key="2">
    <source>
        <dbReference type="ARBA" id="ARBA00022980"/>
    </source>
</evidence>
<reference evidence="6 7" key="1">
    <citation type="journal article" date="2013" name="Int. J. Syst. Evol. Microbiol.">
        <title>Roseomonas aerophila sp. nov., isolated from air.</title>
        <authorList>
            <person name="Kim S.J."/>
            <person name="Weon H.Y."/>
            <person name="Ahn J.H."/>
            <person name="Hong S.B."/>
            <person name="Seok S.J."/>
            <person name="Whang K.S."/>
            <person name="Kwon S.W."/>
        </authorList>
    </citation>
    <scope>NUCLEOTIDE SEQUENCE [LARGE SCALE GENOMIC DNA]</scope>
    <source>
        <strain evidence="6 7">NBRC 108923</strain>
    </source>
</reference>